<protein>
    <recommendedName>
        <fullName evidence="5">Methyltransferase-like protein</fullName>
    </recommendedName>
</protein>
<dbReference type="PANTHER" id="PTHR22809">
    <property type="entry name" value="METHYLTRANSFERASE-RELATED"/>
    <property type="match status" value="1"/>
</dbReference>
<gene>
    <name evidence="4" type="ORF">HPHI1048_LOCUS21118</name>
</gene>
<keyword evidence="2" id="KW-0489">Methyltransferase</keyword>
<evidence type="ECO:0000313" key="4">
    <source>
        <dbReference type="EMBL" id="CAD8503695.1"/>
    </source>
</evidence>
<sequence>MDICLMIFVLSAISPEKMLSSLTNVAAIMRKGGKVLFRDYGLYDMAQLKMAEPKGHKIQDNFYVRKDGTRAYYFSEEMLEKLFKDAGFKAEKIEMHKRLVRNRKEGYNMHRRWIQAEFVRE</sequence>
<dbReference type="GO" id="GO:0032259">
    <property type="term" value="P:methylation"/>
    <property type="evidence" value="ECO:0007669"/>
    <property type="project" value="UniProtKB-KW"/>
</dbReference>
<proteinExistence type="inferred from homology"/>
<name>A0A7S0F6X8_9CRYP</name>
<dbReference type="Gene3D" id="3.40.50.150">
    <property type="entry name" value="Vaccinia Virus protein VP39"/>
    <property type="match status" value="1"/>
</dbReference>
<accession>A0A7S0F6X8</accession>
<dbReference type="GO" id="GO:0008173">
    <property type="term" value="F:RNA methyltransferase activity"/>
    <property type="evidence" value="ECO:0007669"/>
    <property type="project" value="UniProtKB-ARBA"/>
</dbReference>
<reference evidence="4" key="1">
    <citation type="submission" date="2021-01" db="EMBL/GenBank/DDBJ databases">
        <authorList>
            <person name="Corre E."/>
            <person name="Pelletier E."/>
            <person name="Niang G."/>
            <person name="Scheremetjew M."/>
            <person name="Finn R."/>
            <person name="Kale V."/>
            <person name="Holt S."/>
            <person name="Cochrane G."/>
            <person name="Meng A."/>
            <person name="Brown T."/>
            <person name="Cohen L."/>
        </authorList>
    </citation>
    <scope>NUCLEOTIDE SEQUENCE</scope>
    <source>
        <strain evidence="4">CCMP325</strain>
    </source>
</reference>
<dbReference type="EMBL" id="HBEO01031156">
    <property type="protein sequence ID" value="CAD8503695.1"/>
    <property type="molecule type" value="Transcribed_RNA"/>
</dbReference>
<dbReference type="PANTHER" id="PTHR22809:SF11">
    <property type="entry name" value="TRNA N(3)-METHYLCYTIDINE METHYLTRANSFERASE METTL2"/>
    <property type="match status" value="1"/>
</dbReference>
<keyword evidence="3" id="KW-0808">Transferase</keyword>
<dbReference type="SUPFAM" id="SSF53335">
    <property type="entry name" value="S-adenosyl-L-methionine-dependent methyltransferases"/>
    <property type="match status" value="1"/>
</dbReference>
<dbReference type="Pfam" id="PF13489">
    <property type="entry name" value="Methyltransf_23"/>
    <property type="match status" value="1"/>
</dbReference>
<evidence type="ECO:0000256" key="2">
    <source>
        <dbReference type="ARBA" id="ARBA00022603"/>
    </source>
</evidence>
<evidence type="ECO:0008006" key="5">
    <source>
        <dbReference type="Google" id="ProtNLM"/>
    </source>
</evidence>
<dbReference type="AlphaFoldDB" id="A0A7S0F6X8"/>
<dbReference type="GO" id="GO:0008757">
    <property type="term" value="F:S-adenosylmethionine-dependent methyltransferase activity"/>
    <property type="evidence" value="ECO:0007669"/>
    <property type="project" value="UniProtKB-ARBA"/>
</dbReference>
<dbReference type="InterPro" id="IPR029063">
    <property type="entry name" value="SAM-dependent_MTases_sf"/>
</dbReference>
<evidence type="ECO:0000256" key="3">
    <source>
        <dbReference type="ARBA" id="ARBA00022679"/>
    </source>
</evidence>
<organism evidence="4">
    <name type="scientific">Hanusia phi</name>
    <dbReference type="NCBI Taxonomy" id="3032"/>
    <lineage>
        <taxon>Eukaryota</taxon>
        <taxon>Cryptophyceae</taxon>
        <taxon>Pyrenomonadales</taxon>
        <taxon>Geminigeraceae</taxon>
        <taxon>Hanusia</taxon>
    </lineage>
</organism>
<comment type="similarity">
    <text evidence="1">Belongs to the methyltransferase superfamily. METL family.</text>
</comment>
<evidence type="ECO:0000256" key="1">
    <source>
        <dbReference type="ARBA" id="ARBA00009725"/>
    </source>
</evidence>
<dbReference type="InterPro" id="IPR026113">
    <property type="entry name" value="METTL2/6/8-like"/>
</dbReference>